<dbReference type="Pfam" id="PF13401">
    <property type="entry name" value="AAA_22"/>
    <property type="match status" value="1"/>
</dbReference>
<proteinExistence type="inferred from homology"/>
<dbReference type="EMBL" id="NGFO01000022">
    <property type="protein sequence ID" value="OUC77267.1"/>
    <property type="molecule type" value="Genomic_DNA"/>
</dbReference>
<evidence type="ECO:0000259" key="4">
    <source>
        <dbReference type="SMART" id="SM01043"/>
    </source>
</evidence>
<dbReference type="SUPFAM" id="SSF48452">
    <property type="entry name" value="TPR-like"/>
    <property type="match status" value="1"/>
</dbReference>
<dbReference type="OrthoDB" id="9812579at2"/>
<dbReference type="Proteomes" id="UP000194632">
    <property type="component" value="Unassembled WGS sequence"/>
</dbReference>
<name>A0A243Q752_9ACTN</name>
<sequence>MPADGPALIGVLGPIAVGSCPVGAERPDRLVGVPGLRARRLLVSLALAEGRVRSADRLIDDVWADDPPRSPHSALHTQVSRLRKLLPEGVLEGTENGYRLRNSRTDLDVVDTLLAEGDRDAHDRARQWWRGVPGDDLGDGSPVTATLSARIRRTRDALDGAQLTAALAEGDFATARSIAEQRCARDPFDESAHTALMRALAGEGRAADALAVFDRLRRRLSAELGMDPGAEVTRAHADILAAAPPAISTPRPTRAVGLRSPTTELIGRGADLDVVADMLDTGRVVTVLGPGGVGKTRVATEMGHRLHAAGVPVFFVSLASVRSDDDVIPAIAATLGVGESDLSATGRPRMTPGDLTARLEDVLRERASVVILDNCEQIVGACARIVAELTAAVPGVRVLSTSRTPLAIVGEQVHQLPVLAAVDADSPAVQLFRTRARAVRPDAELPPERVVELCRHLDGLPLAIELAAARIRTMTVEEIADRLGEKFALLRSADRTTPDRHRTLYAVIEWSWELLDDAGRAALVQLCRFPGGFGRSAARAVTGAAGTVLDDTLESLTNQSLLSVVETDGSARFRMLEMVREFGETRMDADLAARVESRMRGWAIEFVSRMRDLAENGDHPAGAGGMAREADNLTWILRSACESAAAAPTDGVVAVLTTLYPALAYHWTVRGLHGETRAWGARVLMALPRPPAAPDDTVRENWQVTAIVGAVHGTMTGELRVVATARFILRGLHRAGLTYDRASEFVSAVALAPNAVRGYRMVCRAAETATDDEVRALALTMRSHLRENRGLLGPALRDSIASGDWLTRSRYAPWFQGMWQSSTGSLYSQQGRYAAAASTYRVGIDLLGRLHAVEDVRQLQTFLALTLLADGRVADARRELGVIVDEWDLDVEDPQGNPEVTGPALLGVAELALVDGLPEDEVAAMFARAARIMLRDHPFGVADPAVLMVVSGCVAGLVRCGDIETAWELVPQMVKGLDDMVFGPGWQDLPQAGTVAAAFTVLYGADRASSDPLGRRLVELTLSLPGRQDYPSLRWARQWSEDRSREHDGAARHRRVPRRIAVDELAGVIRDHALRI</sequence>
<reference evidence="5 6" key="1">
    <citation type="submission" date="2017-05" db="EMBL/GenBank/DDBJ databases">
        <title>Biotechnological potential of actinobacteria isolated from South African environments.</title>
        <authorList>
            <person name="Le Roes-Hill M."/>
            <person name="Prins A."/>
            <person name="Durrell K.A."/>
        </authorList>
    </citation>
    <scope>NUCLEOTIDE SEQUENCE [LARGE SCALE GENOMIC DNA]</scope>
    <source>
        <strain evidence="5">BS2</strain>
    </source>
</reference>
<dbReference type="Gene3D" id="1.10.10.10">
    <property type="entry name" value="Winged helix-like DNA-binding domain superfamily/Winged helix DNA-binding domain"/>
    <property type="match status" value="1"/>
</dbReference>
<dbReference type="GO" id="GO:0016887">
    <property type="term" value="F:ATP hydrolysis activity"/>
    <property type="evidence" value="ECO:0007669"/>
    <property type="project" value="InterPro"/>
</dbReference>
<evidence type="ECO:0000313" key="5">
    <source>
        <dbReference type="EMBL" id="OUC77267.1"/>
    </source>
</evidence>
<dbReference type="Gene3D" id="3.40.50.300">
    <property type="entry name" value="P-loop containing nucleotide triphosphate hydrolases"/>
    <property type="match status" value="1"/>
</dbReference>
<evidence type="ECO:0000259" key="3">
    <source>
        <dbReference type="SMART" id="SM00862"/>
    </source>
</evidence>
<evidence type="ECO:0000313" key="6">
    <source>
        <dbReference type="Proteomes" id="UP000194632"/>
    </source>
</evidence>
<dbReference type="InterPro" id="IPR027417">
    <property type="entry name" value="P-loop_NTPase"/>
</dbReference>
<dbReference type="PANTHER" id="PTHR47691:SF3">
    <property type="entry name" value="HTH-TYPE TRANSCRIPTIONAL REGULATOR RV0890C-RELATED"/>
    <property type="match status" value="1"/>
</dbReference>
<dbReference type="SUPFAM" id="SSF46894">
    <property type="entry name" value="C-terminal effector domain of the bipartite response regulators"/>
    <property type="match status" value="1"/>
</dbReference>
<dbReference type="InterPro" id="IPR005158">
    <property type="entry name" value="BTAD"/>
</dbReference>
<dbReference type="InterPro" id="IPR049945">
    <property type="entry name" value="AAA_22"/>
</dbReference>
<dbReference type="RefSeq" id="WP_086536595.1">
    <property type="nucleotide sequence ID" value="NZ_NGFO01000022.1"/>
</dbReference>
<accession>A0A243Q752</accession>
<dbReference type="InterPro" id="IPR036388">
    <property type="entry name" value="WH-like_DNA-bd_sf"/>
</dbReference>
<dbReference type="GO" id="GO:0000160">
    <property type="term" value="P:phosphorelay signal transduction system"/>
    <property type="evidence" value="ECO:0007669"/>
    <property type="project" value="InterPro"/>
</dbReference>
<dbReference type="SMART" id="SM01043">
    <property type="entry name" value="BTAD"/>
    <property type="match status" value="1"/>
</dbReference>
<evidence type="ECO:0000256" key="2">
    <source>
        <dbReference type="ARBA" id="ARBA00023125"/>
    </source>
</evidence>
<dbReference type="PANTHER" id="PTHR47691">
    <property type="entry name" value="REGULATOR-RELATED"/>
    <property type="match status" value="1"/>
</dbReference>
<comment type="similarity">
    <text evidence="1">Belongs to the AfsR/DnrI/RedD regulatory family.</text>
</comment>
<comment type="caution">
    <text evidence="5">The sequence shown here is derived from an EMBL/GenBank/DDBJ whole genome shotgun (WGS) entry which is preliminary data.</text>
</comment>
<gene>
    <name evidence="5" type="ORF">CA982_17725</name>
</gene>
<dbReference type="SUPFAM" id="SSF52540">
    <property type="entry name" value="P-loop containing nucleoside triphosphate hydrolases"/>
    <property type="match status" value="1"/>
</dbReference>
<dbReference type="Pfam" id="PF03704">
    <property type="entry name" value="BTAD"/>
    <property type="match status" value="1"/>
</dbReference>
<protein>
    <submittedName>
        <fullName evidence="5">AfsR family transcriptional regulator</fullName>
    </submittedName>
</protein>
<dbReference type="PRINTS" id="PR00364">
    <property type="entry name" value="DISEASERSIST"/>
</dbReference>
<evidence type="ECO:0000256" key="1">
    <source>
        <dbReference type="ARBA" id="ARBA00005820"/>
    </source>
</evidence>
<organism evidence="5 6">
    <name type="scientific">Gordonia lacunae</name>
    <dbReference type="NCBI Taxonomy" id="417102"/>
    <lineage>
        <taxon>Bacteria</taxon>
        <taxon>Bacillati</taxon>
        <taxon>Actinomycetota</taxon>
        <taxon>Actinomycetes</taxon>
        <taxon>Mycobacteriales</taxon>
        <taxon>Gordoniaceae</taxon>
        <taxon>Gordonia</taxon>
    </lineage>
</organism>
<keyword evidence="2" id="KW-0238">DNA-binding</keyword>
<dbReference type="GO" id="GO:0003677">
    <property type="term" value="F:DNA binding"/>
    <property type="evidence" value="ECO:0007669"/>
    <property type="project" value="UniProtKB-KW"/>
</dbReference>
<dbReference type="Pfam" id="PF00486">
    <property type="entry name" value="Trans_reg_C"/>
    <property type="match status" value="1"/>
</dbReference>
<dbReference type="STRING" id="417102.CA982_17725"/>
<dbReference type="InterPro" id="IPR016032">
    <property type="entry name" value="Sig_transdc_resp-reg_C-effctor"/>
</dbReference>
<dbReference type="SMART" id="SM00862">
    <property type="entry name" value="Trans_reg_C"/>
    <property type="match status" value="1"/>
</dbReference>
<dbReference type="Gene3D" id="1.25.40.10">
    <property type="entry name" value="Tetratricopeptide repeat domain"/>
    <property type="match status" value="1"/>
</dbReference>
<feature type="domain" description="Bacterial transcriptional activator" evidence="4">
    <location>
        <begin position="105"/>
        <end position="240"/>
    </location>
</feature>
<keyword evidence="6" id="KW-1185">Reference proteome</keyword>
<dbReference type="GO" id="GO:0006355">
    <property type="term" value="P:regulation of DNA-templated transcription"/>
    <property type="evidence" value="ECO:0007669"/>
    <property type="project" value="InterPro"/>
</dbReference>
<dbReference type="InterPro" id="IPR001867">
    <property type="entry name" value="OmpR/PhoB-type_DNA-bd"/>
</dbReference>
<dbReference type="InterPro" id="IPR011990">
    <property type="entry name" value="TPR-like_helical_dom_sf"/>
</dbReference>
<feature type="domain" description="OmpR/PhoB-type" evidence="3">
    <location>
        <begin position="28"/>
        <end position="100"/>
    </location>
</feature>
<dbReference type="AlphaFoldDB" id="A0A243Q752"/>